<dbReference type="SUPFAM" id="SSF52540">
    <property type="entry name" value="P-loop containing nucleoside triphosphate hydrolases"/>
    <property type="match status" value="2"/>
</dbReference>
<dbReference type="Pfam" id="PF01715">
    <property type="entry name" value="IPPT"/>
    <property type="match status" value="1"/>
</dbReference>
<gene>
    <name evidence="10 14" type="primary">miaA</name>
    <name evidence="14" type="ORF">ABV298_31475</name>
</gene>
<evidence type="ECO:0000256" key="10">
    <source>
        <dbReference type="HAMAP-Rule" id="MF_00185"/>
    </source>
</evidence>
<evidence type="ECO:0000256" key="6">
    <source>
        <dbReference type="ARBA" id="ARBA00022741"/>
    </source>
</evidence>
<dbReference type="NCBIfam" id="TIGR00174">
    <property type="entry name" value="miaA"/>
    <property type="match status" value="1"/>
</dbReference>
<feature type="site" description="Interaction with substrate tRNA" evidence="10">
    <location>
        <position position="129"/>
    </location>
</feature>
<evidence type="ECO:0000256" key="2">
    <source>
        <dbReference type="ARBA" id="ARBA00003213"/>
    </source>
</evidence>
<organism evidence="14">
    <name type="scientific">Dyadobacter sp. 676</name>
    <dbReference type="NCBI Taxonomy" id="3088362"/>
    <lineage>
        <taxon>Bacteria</taxon>
        <taxon>Pseudomonadati</taxon>
        <taxon>Bacteroidota</taxon>
        <taxon>Cytophagia</taxon>
        <taxon>Cytophagales</taxon>
        <taxon>Spirosomataceae</taxon>
        <taxon>Dyadobacter</taxon>
    </lineage>
</organism>
<feature type="region of interest" description="Interaction with substrate tRNA" evidence="10">
    <location>
        <begin position="37"/>
        <end position="40"/>
    </location>
</feature>
<comment type="catalytic activity">
    <reaction evidence="9 10 11">
        <text>adenosine(37) in tRNA + dimethylallyl diphosphate = N(6)-dimethylallyladenosine(37) in tRNA + diphosphate</text>
        <dbReference type="Rhea" id="RHEA:26482"/>
        <dbReference type="Rhea" id="RHEA-COMP:10162"/>
        <dbReference type="Rhea" id="RHEA-COMP:10375"/>
        <dbReference type="ChEBI" id="CHEBI:33019"/>
        <dbReference type="ChEBI" id="CHEBI:57623"/>
        <dbReference type="ChEBI" id="CHEBI:74411"/>
        <dbReference type="ChEBI" id="CHEBI:74415"/>
        <dbReference type="EC" id="2.5.1.75"/>
    </reaction>
</comment>
<proteinExistence type="inferred from homology"/>
<evidence type="ECO:0000256" key="13">
    <source>
        <dbReference type="RuleBase" id="RU003785"/>
    </source>
</evidence>
<keyword evidence="4 10" id="KW-0808">Transferase</keyword>
<feature type="binding site" evidence="10">
    <location>
        <begin position="12"/>
        <end position="19"/>
    </location>
    <ligand>
        <name>ATP</name>
        <dbReference type="ChEBI" id="CHEBI:30616"/>
    </ligand>
</feature>
<dbReference type="PANTHER" id="PTHR11088">
    <property type="entry name" value="TRNA DIMETHYLALLYLTRANSFERASE"/>
    <property type="match status" value="1"/>
</dbReference>
<reference evidence="14" key="1">
    <citation type="submission" date="2024-06" db="EMBL/GenBank/DDBJ databases">
        <title>Sequencing and assembly of the genome of Dyadobacter sp. strain 676, a symbiont of Cyamopsis tetragonoloba.</title>
        <authorList>
            <person name="Guro P."/>
            <person name="Sazanova A."/>
            <person name="Kuznetsova I."/>
            <person name="Belimov A."/>
            <person name="Safronova V."/>
        </authorList>
    </citation>
    <scope>NUCLEOTIDE SEQUENCE</scope>
    <source>
        <strain evidence="14">676</strain>
    </source>
</reference>
<keyword evidence="6 10" id="KW-0547">Nucleotide-binding</keyword>
<dbReference type="GO" id="GO:0005524">
    <property type="term" value="F:ATP binding"/>
    <property type="evidence" value="ECO:0007669"/>
    <property type="project" value="UniProtKB-UniRule"/>
</dbReference>
<dbReference type="PANTHER" id="PTHR11088:SF60">
    <property type="entry name" value="TRNA DIMETHYLALLYLTRANSFERASE"/>
    <property type="match status" value="1"/>
</dbReference>
<dbReference type="GO" id="GO:0052381">
    <property type="term" value="F:tRNA dimethylallyltransferase activity"/>
    <property type="evidence" value="ECO:0007669"/>
    <property type="project" value="UniProtKB-UniRule"/>
</dbReference>
<comment type="caution">
    <text evidence="10">Lacks conserved residue(s) required for the propagation of feature annotation.</text>
</comment>
<comment type="similarity">
    <text evidence="3 10 13">Belongs to the IPP transferase family.</text>
</comment>
<evidence type="ECO:0000256" key="11">
    <source>
        <dbReference type="RuleBase" id="RU003783"/>
    </source>
</evidence>
<evidence type="ECO:0000256" key="5">
    <source>
        <dbReference type="ARBA" id="ARBA00022694"/>
    </source>
</evidence>
<comment type="subunit">
    <text evidence="10">Monomer.</text>
</comment>
<evidence type="ECO:0000256" key="1">
    <source>
        <dbReference type="ARBA" id="ARBA00001946"/>
    </source>
</evidence>
<evidence type="ECO:0000256" key="12">
    <source>
        <dbReference type="RuleBase" id="RU003784"/>
    </source>
</evidence>
<feature type="site" description="Interaction with substrate tRNA" evidence="10">
    <location>
        <position position="106"/>
    </location>
</feature>
<dbReference type="Gene3D" id="3.40.50.300">
    <property type="entry name" value="P-loop containing nucleotide triphosphate hydrolases"/>
    <property type="match status" value="2"/>
</dbReference>
<keyword evidence="7 10" id="KW-0067">ATP-binding</keyword>
<dbReference type="Gene3D" id="1.10.287.890">
    <property type="entry name" value="Crystal structure of tRNA isopentenylpyrophosphate transferase (bh2366) domain"/>
    <property type="match status" value="1"/>
</dbReference>
<dbReference type="InterPro" id="IPR027417">
    <property type="entry name" value="P-loop_NTPase"/>
</dbReference>
<dbReference type="AlphaFoldDB" id="A0AAU8FK65"/>
<evidence type="ECO:0000256" key="8">
    <source>
        <dbReference type="ARBA" id="ARBA00022842"/>
    </source>
</evidence>
<dbReference type="HAMAP" id="MF_00185">
    <property type="entry name" value="IPP_trans"/>
    <property type="match status" value="1"/>
</dbReference>
<name>A0AAU8FK65_9BACT</name>
<dbReference type="EC" id="2.5.1.75" evidence="10"/>
<dbReference type="RefSeq" id="WP_353720071.1">
    <property type="nucleotide sequence ID" value="NZ_CP159289.1"/>
</dbReference>
<accession>A0AAU8FK65</accession>
<protein>
    <recommendedName>
        <fullName evidence="10">tRNA dimethylallyltransferase</fullName>
        <ecNumber evidence="10">2.5.1.75</ecNumber>
    </recommendedName>
    <alternativeName>
        <fullName evidence="10">Dimethylallyl diphosphate:tRNA dimethylallyltransferase</fullName>
        <shortName evidence="10">DMAPP:tRNA dimethylallyltransferase</shortName>
        <shortName evidence="10">DMATase</shortName>
    </alternativeName>
    <alternativeName>
        <fullName evidence="10">Isopentenyl-diphosphate:tRNA isopentenyltransferase</fullName>
        <shortName evidence="10">IPP transferase</shortName>
        <shortName evidence="10">IPPT</shortName>
        <shortName evidence="10">IPTase</shortName>
    </alternativeName>
</protein>
<feature type="binding site" evidence="10">
    <location>
        <begin position="14"/>
        <end position="19"/>
    </location>
    <ligand>
        <name>substrate</name>
    </ligand>
</feature>
<evidence type="ECO:0000256" key="4">
    <source>
        <dbReference type="ARBA" id="ARBA00022679"/>
    </source>
</evidence>
<comment type="cofactor">
    <cofactor evidence="1 10">
        <name>Mg(2+)</name>
        <dbReference type="ChEBI" id="CHEBI:18420"/>
    </cofactor>
</comment>
<dbReference type="InterPro" id="IPR018022">
    <property type="entry name" value="IPT"/>
</dbReference>
<evidence type="ECO:0000256" key="3">
    <source>
        <dbReference type="ARBA" id="ARBA00005842"/>
    </source>
</evidence>
<comment type="function">
    <text evidence="2 10 12">Catalyzes the transfer of a dimethylallyl group onto the adenine at position 37 in tRNAs that read codons beginning with uridine, leading to the formation of N6-(dimethylallyl)adenosine (i(6)A).</text>
</comment>
<evidence type="ECO:0000256" key="7">
    <source>
        <dbReference type="ARBA" id="ARBA00022840"/>
    </source>
</evidence>
<dbReference type="GO" id="GO:0006400">
    <property type="term" value="P:tRNA modification"/>
    <property type="evidence" value="ECO:0007669"/>
    <property type="project" value="TreeGrafter"/>
</dbReference>
<keyword evidence="5 10" id="KW-0819">tRNA processing</keyword>
<sequence length="320" mass="36753">MNKKTPLLVILGPTASGKTHLATRVAHEIGGEILSADSRQVYRQMDIGTGKDLSEYVVDGKNIPYHLINIRDAGEQYNVNDFQHDFATAYREVVARERIPVVCGGTGFYIYALLKGHANDTVPVNAPLRESLENQTTEQLLERFRQSDSPYHAFADTSTRKRLIRALEIAAFLDEHPQHQIQFGTKEPVYPAIIFGLDPPVETRRQKISGRLAARLKQGLTEEVQGLLDQGITPDQLIYYGLEYKYVTHYLTGEMDYGEMYAKLETEIHRFAKRQMTFFRKMEKDGLKINWIPDEWPEAQKIAFIVRHYREFKSIREGSM</sequence>
<dbReference type="EMBL" id="CP159289">
    <property type="protein sequence ID" value="XCH24757.1"/>
    <property type="molecule type" value="Genomic_DNA"/>
</dbReference>
<evidence type="ECO:0000313" key="14">
    <source>
        <dbReference type="EMBL" id="XCH24757.1"/>
    </source>
</evidence>
<evidence type="ECO:0000256" key="9">
    <source>
        <dbReference type="ARBA" id="ARBA00049563"/>
    </source>
</evidence>
<dbReference type="InterPro" id="IPR039657">
    <property type="entry name" value="Dimethylallyltransferase"/>
</dbReference>
<keyword evidence="8 10" id="KW-0460">Magnesium</keyword>